<feature type="region of interest" description="Disordered" evidence="1">
    <location>
        <begin position="10"/>
        <end position="49"/>
    </location>
</feature>
<comment type="caution">
    <text evidence="2">The sequence shown here is derived from an EMBL/GenBank/DDBJ whole genome shotgun (WGS) entry which is preliminary data.</text>
</comment>
<dbReference type="SUPFAM" id="SSF52047">
    <property type="entry name" value="RNI-like"/>
    <property type="match status" value="1"/>
</dbReference>
<dbReference type="Proteomes" id="UP000242814">
    <property type="component" value="Unassembled WGS sequence"/>
</dbReference>
<dbReference type="AlphaFoldDB" id="A0A1D2J8M6"/>
<proteinExistence type="predicted"/>
<gene>
    <name evidence="2" type="ORF">ACO22_06024</name>
</gene>
<evidence type="ECO:0008006" key="4">
    <source>
        <dbReference type="Google" id="ProtNLM"/>
    </source>
</evidence>
<dbReference type="EMBL" id="LZYO01000299">
    <property type="protein sequence ID" value="ODH19973.1"/>
    <property type="molecule type" value="Genomic_DNA"/>
</dbReference>
<evidence type="ECO:0000256" key="1">
    <source>
        <dbReference type="SAM" id="MobiDB-lite"/>
    </source>
</evidence>
<sequence>MFDPILLTQEYDGFHTPPTPSSIPSNIPPADNDMPKKYHKFTNSRPSSTIHPSLTSFAALGTKNSGSKAESGLSVNDLIHHLRRTQVSRHDEAVAGPSLVAPRSVHPSIRNLLELPETPPPRPRPGTRVVGERRVRRTPGPAAPMSWLAPNNMADRGQPEGENEHDDAGNDIGGRNLRLDRLPGILFPQERSLQHMILKSMALNWDSHLLYDGVFLSELPTLMKQLLLSYIATYTHHASMGIGMKGLKPLFLDGSEDDVTETPSDVIRLDLGSAIGRWITLKQLTREVKATDGPESLSHSKKQENTPPFSWEEEAEAQQSSSIISATLPQPLQQRFHNLKFLSLANPIPQEASWPSLLNLLNHLSTITHLSLAFWPTPTLTPNSLTASMKSPKLSSLSFAYGGTDMYSASENNWIEAAAVLRKLSKATYCLKWLDLEGCSDWLPALSWNGIDAHGNFHVTAGPEWNGAWRGVEWLALGPGWFPDVSDVEDLYFIYEKDKAPLRGVEPESGDTPTPGSSRVRDRKFCIKERDEYRRLIGSAVEVKKQVQAIRTKGGGKWLEVSLGPESERDLRMRVCGDIVK</sequence>
<accession>A0A1D2J8M6</accession>
<organism evidence="2 3">
    <name type="scientific">Paracoccidioides brasiliensis</name>
    <dbReference type="NCBI Taxonomy" id="121759"/>
    <lineage>
        <taxon>Eukaryota</taxon>
        <taxon>Fungi</taxon>
        <taxon>Dikarya</taxon>
        <taxon>Ascomycota</taxon>
        <taxon>Pezizomycotina</taxon>
        <taxon>Eurotiomycetes</taxon>
        <taxon>Eurotiomycetidae</taxon>
        <taxon>Onygenales</taxon>
        <taxon>Ajellomycetaceae</taxon>
        <taxon>Paracoccidioides</taxon>
    </lineage>
</organism>
<dbReference type="VEuPathDB" id="FungiDB:PABG_05168"/>
<evidence type="ECO:0000313" key="2">
    <source>
        <dbReference type="EMBL" id="ODH19973.1"/>
    </source>
</evidence>
<feature type="region of interest" description="Disordered" evidence="1">
    <location>
        <begin position="290"/>
        <end position="311"/>
    </location>
</feature>
<name>A0A1D2J8M6_PARBR</name>
<feature type="region of interest" description="Disordered" evidence="1">
    <location>
        <begin position="136"/>
        <end position="174"/>
    </location>
</feature>
<dbReference type="VEuPathDB" id="FungiDB:PADG_07113"/>
<protein>
    <recommendedName>
        <fullName evidence="4">Tafazzin</fullName>
    </recommendedName>
</protein>
<evidence type="ECO:0000313" key="3">
    <source>
        <dbReference type="Proteomes" id="UP000242814"/>
    </source>
</evidence>
<reference evidence="2 3" key="1">
    <citation type="submission" date="2016-06" db="EMBL/GenBank/DDBJ databases">
        <authorList>
            <person name="Kjaerup R.B."/>
            <person name="Dalgaard T.S."/>
            <person name="Juul-Madsen H.R."/>
        </authorList>
    </citation>
    <scope>NUCLEOTIDE SEQUENCE [LARGE SCALE GENOMIC DNA]</scope>
    <source>
        <strain evidence="2 3">Pb300</strain>
    </source>
</reference>